<gene>
    <name evidence="1" type="ORF">AMORRO_LOCUS2502</name>
</gene>
<evidence type="ECO:0000313" key="2">
    <source>
        <dbReference type="Proteomes" id="UP000789342"/>
    </source>
</evidence>
<dbReference type="Proteomes" id="UP000789342">
    <property type="component" value="Unassembled WGS sequence"/>
</dbReference>
<reference evidence="1" key="1">
    <citation type="submission" date="2021-06" db="EMBL/GenBank/DDBJ databases">
        <authorList>
            <person name="Kallberg Y."/>
            <person name="Tangrot J."/>
            <person name="Rosling A."/>
        </authorList>
    </citation>
    <scope>NUCLEOTIDE SEQUENCE</scope>
    <source>
        <strain evidence="1">CL551</strain>
    </source>
</reference>
<name>A0A9N8WI11_9GLOM</name>
<protein>
    <submittedName>
        <fullName evidence="1">11806_t:CDS:1</fullName>
    </submittedName>
</protein>
<evidence type="ECO:0000313" key="1">
    <source>
        <dbReference type="EMBL" id="CAG8485127.1"/>
    </source>
</evidence>
<dbReference type="EMBL" id="CAJVPV010001063">
    <property type="protein sequence ID" value="CAG8485127.1"/>
    <property type="molecule type" value="Genomic_DNA"/>
</dbReference>
<dbReference type="AlphaFoldDB" id="A0A9N8WI11"/>
<sequence>MDTFKNPKFLNKFVKNFEHSSFINVEPTSTAINVKKAYLKELGENVALKYLRDDKYKNAEEYYENFARERLYSQV</sequence>
<accession>A0A9N8WI11</accession>
<comment type="caution">
    <text evidence="1">The sequence shown here is derived from an EMBL/GenBank/DDBJ whole genome shotgun (WGS) entry which is preliminary data.</text>
</comment>
<keyword evidence="2" id="KW-1185">Reference proteome</keyword>
<organism evidence="1 2">
    <name type="scientific">Acaulospora morrowiae</name>
    <dbReference type="NCBI Taxonomy" id="94023"/>
    <lineage>
        <taxon>Eukaryota</taxon>
        <taxon>Fungi</taxon>
        <taxon>Fungi incertae sedis</taxon>
        <taxon>Mucoromycota</taxon>
        <taxon>Glomeromycotina</taxon>
        <taxon>Glomeromycetes</taxon>
        <taxon>Diversisporales</taxon>
        <taxon>Acaulosporaceae</taxon>
        <taxon>Acaulospora</taxon>
    </lineage>
</organism>
<proteinExistence type="predicted"/>